<dbReference type="SUPFAM" id="SSF144256">
    <property type="entry name" value="TSP9-like"/>
    <property type="match status" value="1"/>
</dbReference>
<dbReference type="PANTHER" id="PTHR36370">
    <property type="entry name" value="THYLAKOID SOLUBLE PHOSPHOPROTEIN"/>
    <property type="match status" value="1"/>
</dbReference>
<dbReference type="GO" id="GO:0009507">
    <property type="term" value="C:chloroplast"/>
    <property type="evidence" value="ECO:0007669"/>
    <property type="project" value="TreeGrafter"/>
</dbReference>
<dbReference type="EMBL" id="GDJX01021145">
    <property type="protein sequence ID" value="JAT46791.1"/>
    <property type="molecule type" value="Transcribed_RNA"/>
</dbReference>
<evidence type="ECO:0000313" key="2">
    <source>
        <dbReference type="EMBL" id="JAT46791.1"/>
    </source>
</evidence>
<feature type="compositionally biased region" description="Polar residues" evidence="1">
    <location>
        <begin position="94"/>
        <end position="107"/>
    </location>
</feature>
<dbReference type="InterPro" id="IPR021584">
    <property type="entry name" value="TSP9"/>
</dbReference>
<sequence length="124" mass="12321">VVVVVVVEGSSSSSRGREGIEMASLGMAFGGAAAAAAAGGAGGRVLAATAATKSAGGSSEEKGLLDWILGGLQKEDQLLETDPILQKVEDKNGTTRSAGTTSVSIPNNKKKSGGRFGGLFAKNK</sequence>
<gene>
    <name evidence="2" type="primary">Retsat_1</name>
    <name evidence="2" type="ORF">g.120831</name>
</gene>
<proteinExistence type="predicted"/>
<dbReference type="PANTHER" id="PTHR36370:SF1">
    <property type="entry name" value="THYLAKOID SOLUBLE PHOSPHOPROTEIN"/>
    <property type="match status" value="1"/>
</dbReference>
<dbReference type="Pfam" id="PF11493">
    <property type="entry name" value="TSP9"/>
    <property type="match status" value="1"/>
</dbReference>
<protein>
    <submittedName>
        <fullName evidence="2">All-trans-retinol 13,14-reductase</fullName>
    </submittedName>
</protein>
<name>A0A1D1XWQ9_9ARAE</name>
<dbReference type="InterPro" id="IPR037244">
    <property type="entry name" value="TSP9_sf"/>
</dbReference>
<feature type="region of interest" description="Disordered" evidence="1">
    <location>
        <begin position="85"/>
        <end position="124"/>
    </location>
</feature>
<accession>A0A1D1XWQ9</accession>
<feature type="non-terminal residue" evidence="2">
    <location>
        <position position="1"/>
    </location>
</feature>
<evidence type="ECO:0000256" key="1">
    <source>
        <dbReference type="SAM" id="MobiDB-lite"/>
    </source>
</evidence>
<organism evidence="2">
    <name type="scientific">Anthurium amnicola</name>
    <dbReference type="NCBI Taxonomy" id="1678845"/>
    <lineage>
        <taxon>Eukaryota</taxon>
        <taxon>Viridiplantae</taxon>
        <taxon>Streptophyta</taxon>
        <taxon>Embryophyta</taxon>
        <taxon>Tracheophyta</taxon>
        <taxon>Spermatophyta</taxon>
        <taxon>Magnoliopsida</taxon>
        <taxon>Liliopsida</taxon>
        <taxon>Araceae</taxon>
        <taxon>Pothoideae</taxon>
        <taxon>Potheae</taxon>
        <taxon>Anthurium</taxon>
    </lineage>
</organism>
<reference evidence="2" key="1">
    <citation type="submission" date="2015-07" db="EMBL/GenBank/DDBJ databases">
        <title>Transcriptome Assembly of Anthurium amnicola.</title>
        <authorList>
            <person name="Suzuki J."/>
        </authorList>
    </citation>
    <scope>NUCLEOTIDE SEQUENCE</scope>
</reference>
<dbReference type="AlphaFoldDB" id="A0A1D1XWQ9"/>